<reference evidence="1" key="3">
    <citation type="submission" date="2017-11" db="EMBL/GenBank/DDBJ databases">
        <title>Three new genomes from thermophilic consortium.</title>
        <authorList>
            <person name="Quaggio R."/>
            <person name="Amgarten D."/>
            <person name="Setubal J.C."/>
        </authorList>
    </citation>
    <scope>NUCLEOTIDE SEQUENCE</scope>
    <source>
        <strain evidence="1">ZCTH01-B2</strain>
    </source>
</reference>
<name>A0A1Y2T7M0_SYMTR</name>
<evidence type="ECO:0000313" key="1">
    <source>
        <dbReference type="EMBL" id="MBY6276958.1"/>
    </source>
</evidence>
<dbReference type="AlphaFoldDB" id="A0A1Y2T7M0"/>
<protein>
    <submittedName>
        <fullName evidence="2">Uncharacterized protein</fullName>
    </submittedName>
</protein>
<dbReference type="Proteomes" id="UP000732377">
    <property type="component" value="Unassembled WGS sequence"/>
</dbReference>
<dbReference type="InterPro" id="IPR008930">
    <property type="entry name" value="Terpenoid_cyclase/PrenylTrfase"/>
</dbReference>
<dbReference type="RefSeq" id="WP_011195705.1">
    <property type="nucleotide sequence ID" value="NZ_PIUK01000124.1"/>
</dbReference>
<evidence type="ECO:0000313" key="2">
    <source>
        <dbReference type="EMBL" id="OTA42309.1"/>
    </source>
</evidence>
<dbReference type="EMBL" id="LWLV01000007">
    <property type="protein sequence ID" value="OTA42309.1"/>
    <property type="molecule type" value="Genomic_DNA"/>
</dbReference>
<dbReference type="SUPFAM" id="SSF48239">
    <property type="entry name" value="Terpenoid cyclases/Protein prenyltransferases"/>
    <property type="match status" value="1"/>
</dbReference>
<comment type="caution">
    <text evidence="2">The sequence shown here is derived from an EMBL/GenBank/DDBJ whole genome shotgun (WGS) entry which is preliminary data.</text>
</comment>
<sequence length="261" mass="27373">MALPQIDVARAKAFVMAHGSAVDVTRLEGILGRDQPDRSVVRTLEERQNPDGGFPVDAPGASSVVATCTLIQWLRDIPPLAGAPMAGRAVSFVRRSQQVDGSWIDPGTTGAAAQAYMTARAVYTLLVAEPDHPDPIARGARWLRGALEDGTDQADTETLILAAAIWSRPPGGGPGDALADAAYASLRDRALSPRELALWLTTFVDLGLAARHLGLAVGLLDRLAGLQQPDGGWPAEDGGRVDATLGALRAFRGFGLIGPAF</sequence>
<dbReference type="Gene3D" id="1.50.10.20">
    <property type="match status" value="1"/>
</dbReference>
<dbReference type="EMBL" id="PIUK01000124">
    <property type="protein sequence ID" value="MBY6276958.1"/>
    <property type="molecule type" value="Genomic_DNA"/>
</dbReference>
<gene>
    <name evidence="2" type="ORF">A6D92_00195</name>
    <name evidence="1" type="ORF">CWE10_12235</name>
</gene>
<organism evidence="2 3">
    <name type="scientific">Symbiobacterium thermophilum</name>
    <dbReference type="NCBI Taxonomy" id="2734"/>
    <lineage>
        <taxon>Bacteria</taxon>
        <taxon>Bacillati</taxon>
        <taxon>Bacillota</taxon>
        <taxon>Clostridia</taxon>
        <taxon>Eubacteriales</taxon>
        <taxon>Symbiobacteriaceae</taxon>
        <taxon>Symbiobacterium</taxon>
    </lineage>
</organism>
<reference evidence="3" key="2">
    <citation type="submission" date="2016-04" db="EMBL/GenBank/DDBJ databases">
        <authorList>
            <person name="Antunes L.P."/>
            <person name="Martins L.F."/>
            <person name="Pereira R.V."/>
            <person name="Thomas A.M."/>
            <person name="Barbosa D."/>
            <person name="Nascimento L."/>
            <person name="Silva G.M."/>
            <person name="Condomitti G.W."/>
            <person name="Digiampietri L.A."/>
            <person name="Lombardi K.C."/>
            <person name="Ramos P.L."/>
            <person name="Quaggio R.B."/>
            <person name="Oliveira J.C."/>
            <person name="Pascon R.C."/>
            <person name="Cruz J.B."/>
            <person name="Silva A.M."/>
            <person name="Setubal J.C."/>
        </authorList>
    </citation>
    <scope>NUCLEOTIDE SEQUENCE [LARGE SCALE GENOMIC DNA]</scope>
</reference>
<reference evidence="2" key="1">
    <citation type="submission" date="2016-04" db="EMBL/GenBank/DDBJ databases">
        <authorList>
            <person name="Evans L.H."/>
            <person name="Alamgir A."/>
            <person name="Owens N."/>
            <person name="Weber N.D."/>
            <person name="Virtaneva K."/>
            <person name="Barbian K."/>
            <person name="Babar A."/>
            <person name="Rosenke K."/>
        </authorList>
    </citation>
    <scope>NUCLEOTIDE SEQUENCE [LARGE SCALE GENOMIC DNA]</scope>
    <source>
        <strain evidence="2">G2</strain>
    </source>
</reference>
<evidence type="ECO:0000313" key="3">
    <source>
        <dbReference type="Proteomes" id="UP000194267"/>
    </source>
</evidence>
<dbReference type="Proteomes" id="UP000194267">
    <property type="component" value="Unassembled WGS sequence"/>
</dbReference>
<proteinExistence type="predicted"/>
<accession>A0A1Y2T7M0</accession>